<keyword evidence="4" id="KW-1185">Reference proteome</keyword>
<feature type="compositionally biased region" description="Basic and acidic residues" evidence="1">
    <location>
        <begin position="31"/>
        <end position="42"/>
    </location>
</feature>
<evidence type="ECO:0000313" key="3">
    <source>
        <dbReference type="EMBL" id="KAK8852332.1"/>
    </source>
</evidence>
<feature type="region of interest" description="Disordered" evidence="1">
    <location>
        <begin position="1"/>
        <end position="42"/>
    </location>
</feature>
<dbReference type="SUPFAM" id="SSF52540">
    <property type="entry name" value="P-loop containing nucleoside triphosphate hydrolases"/>
    <property type="match status" value="1"/>
</dbReference>
<dbReference type="Pfam" id="PF22942">
    <property type="entry name" value="DUF7025"/>
    <property type="match status" value="1"/>
</dbReference>
<comment type="caution">
    <text evidence="3">The sequence shown here is derived from an EMBL/GenBank/DDBJ whole genome shotgun (WGS) entry which is preliminary data.</text>
</comment>
<dbReference type="Gene3D" id="3.40.50.300">
    <property type="entry name" value="P-loop containing nucleotide triphosphate hydrolases"/>
    <property type="match status" value="1"/>
</dbReference>
<keyword evidence="3" id="KW-0645">Protease</keyword>
<reference evidence="3 4" key="1">
    <citation type="journal article" date="2024" name="IMA Fungus">
        <title>Apiospora arundinis, a panoply of carbohydrate-active enzymes and secondary metabolites.</title>
        <authorList>
            <person name="Sorensen T."/>
            <person name="Petersen C."/>
            <person name="Muurmann A.T."/>
            <person name="Christiansen J.V."/>
            <person name="Brundto M.L."/>
            <person name="Overgaard C.K."/>
            <person name="Boysen A.T."/>
            <person name="Wollenberg R.D."/>
            <person name="Larsen T.O."/>
            <person name="Sorensen J.L."/>
            <person name="Nielsen K.L."/>
            <person name="Sondergaard T.E."/>
        </authorList>
    </citation>
    <scope>NUCLEOTIDE SEQUENCE [LARGE SCALE GENOMIC DNA]</scope>
    <source>
        <strain evidence="3 4">AAU 773</strain>
    </source>
</reference>
<name>A0ABR2HTI7_9PEZI</name>
<dbReference type="InterPro" id="IPR003593">
    <property type="entry name" value="AAA+_ATPase"/>
</dbReference>
<gene>
    <name evidence="3" type="ORF">PGQ11_014811</name>
</gene>
<proteinExistence type="predicted"/>
<dbReference type="Pfam" id="PF00004">
    <property type="entry name" value="AAA"/>
    <property type="match status" value="1"/>
</dbReference>
<dbReference type="PANTHER" id="PTHR46411">
    <property type="entry name" value="FAMILY ATPASE, PUTATIVE-RELATED"/>
    <property type="match status" value="1"/>
</dbReference>
<protein>
    <submittedName>
        <fullName evidence="3">ATP-dependent zinc metalloprotease FtsH 2</fullName>
    </submittedName>
</protein>
<dbReference type="EMBL" id="JAPCWZ010000009">
    <property type="protein sequence ID" value="KAK8852332.1"/>
    <property type="molecule type" value="Genomic_DNA"/>
</dbReference>
<accession>A0ABR2HTI7</accession>
<organism evidence="3 4">
    <name type="scientific">Apiospora arundinis</name>
    <dbReference type="NCBI Taxonomy" id="335852"/>
    <lineage>
        <taxon>Eukaryota</taxon>
        <taxon>Fungi</taxon>
        <taxon>Dikarya</taxon>
        <taxon>Ascomycota</taxon>
        <taxon>Pezizomycotina</taxon>
        <taxon>Sordariomycetes</taxon>
        <taxon>Xylariomycetidae</taxon>
        <taxon>Amphisphaeriales</taxon>
        <taxon>Apiosporaceae</taxon>
        <taxon>Apiospora</taxon>
    </lineage>
</organism>
<dbReference type="PANTHER" id="PTHR46411:SF3">
    <property type="entry name" value="AAA+ ATPASE DOMAIN-CONTAINING PROTEIN"/>
    <property type="match status" value="1"/>
</dbReference>
<evidence type="ECO:0000256" key="1">
    <source>
        <dbReference type="SAM" id="MobiDB-lite"/>
    </source>
</evidence>
<keyword evidence="3" id="KW-0482">Metalloprotease</keyword>
<feature type="domain" description="AAA+ ATPase" evidence="2">
    <location>
        <begin position="434"/>
        <end position="570"/>
    </location>
</feature>
<dbReference type="InterPro" id="IPR054289">
    <property type="entry name" value="DUF7025"/>
</dbReference>
<dbReference type="Proteomes" id="UP001390339">
    <property type="component" value="Unassembled WGS sequence"/>
</dbReference>
<keyword evidence="3" id="KW-0378">Hydrolase</keyword>
<sequence length="654" mass="73229">MSSSPSGIHDQPLSEEAESKAPIPEVEEDGEKNGNDAHVMNEGRKKILRVDRIWDKKSRKYRYVKTAKPKSSKKFSQNVVTVARIISVQGVFSGEYLVEIHGAFLPAIFAEIYKNIEGLSFPTLITLHTLEIRLLFHAIGPLQEVLDLQKKLENPNPQTIFELESVLEFTSDHFFGEIKAMNNLPEKHIDYDTIWMLFPPGILVYSVNALQQPQVSRLRSIPYVVKKQDGSKAWVLHLESVDFDGVHLGTVRTIGIIEEFGDAVPISTLPFQPLKTRPDYHDLQATLIERGDRLLMLHGRHLQEYQGHALQEGKDEKLIKFNSHGRVMLDPVVLNRHHPNNTLLPDIKRPISRNQLTSELKMMFNPLLYGFSLGDKTWGAFAESSLRPVVWNDSIIQSLVVPEEHKEFIQVLVKQHGNEADRSSFDDIVKDKGKGLIGLLVGPPGVGKTLTAEAMAEVSHKALYIIGSGELGEGSSSVVAKPDEGPNSVMAKLAGVMELVEAWNAVLLLDEADVFLTERDNTNLTRNAITSVFLRNLEYFQGIMLLTTNRLASFDPAFQSRIHFCLEYPDLAPDARAGIWRIFLDKMTKSTDLNVQVGEVDIDTLSSLNLNGRQIKNAMSISQTFAQNRKEDITLGTIQKAINFSQSGWTIGKG</sequence>
<dbReference type="SMART" id="SM00382">
    <property type="entry name" value="AAA"/>
    <property type="match status" value="1"/>
</dbReference>
<dbReference type="InterPro" id="IPR003959">
    <property type="entry name" value="ATPase_AAA_core"/>
</dbReference>
<evidence type="ECO:0000313" key="4">
    <source>
        <dbReference type="Proteomes" id="UP001390339"/>
    </source>
</evidence>
<dbReference type="GO" id="GO:0008237">
    <property type="term" value="F:metallopeptidase activity"/>
    <property type="evidence" value="ECO:0007669"/>
    <property type="project" value="UniProtKB-KW"/>
</dbReference>
<dbReference type="InterPro" id="IPR027417">
    <property type="entry name" value="P-loop_NTPase"/>
</dbReference>
<evidence type="ECO:0000259" key="2">
    <source>
        <dbReference type="SMART" id="SM00382"/>
    </source>
</evidence>